<dbReference type="OrthoDB" id="10311456at2759"/>
<feature type="compositionally biased region" description="Polar residues" evidence="1">
    <location>
        <begin position="617"/>
        <end position="630"/>
    </location>
</feature>
<feature type="region of interest" description="Disordered" evidence="1">
    <location>
        <begin position="895"/>
        <end position="933"/>
    </location>
</feature>
<feature type="region of interest" description="Disordered" evidence="1">
    <location>
        <begin position="1528"/>
        <end position="1572"/>
    </location>
</feature>
<feature type="compositionally biased region" description="Basic and acidic residues" evidence="1">
    <location>
        <begin position="593"/>
        <end position="602"/>
    </location>
</feature>
<dbReference type="GO" id="GO:0003824">
    <property type="term" value="F:catalytic activity"/>
    <property type="evidence" value="ECO:0007669"/>
    <property type="project" value="InterPro"/>
</dbReference>
<name>A0A1Q9DC13_SYMMI</name>
<gene>
    <name evidence="3" type="ORF">AK812_SmicGene25451</name>
</gene>
<feature type="compositionally biased region" description="Polar residues" evidence="1">
    <location>
        <begin position="908"/>
        <end position="918"/>
    </location>
</feature>
<feature type="region of interest" description="Disordered" evidence="1">
    <location>
        <begin position="2367"/>
        <end position="2483"/>
    </location>
</feature>
<feature type="compositionally biased region" description="Acidic residues" evidence="1">
    <location>
        <begin position="197"/>
        <end position="214"/>
    </location>
</feature>
<evidence type="ECO:0000313" key="3">
    <source>
        <dbReference type="EMBL" id="OLP92702.1"/>
    </source>
</evidence>
<feature type="region of interest" description="Disordered" evidence="1">
    <location>
        <begin position="1"/>
        <end position="27"/>
    </location>
</feature>
<keyword evidence="4" id="KW-1185">Reference proteome</keyword>
<feature type="compositionally biased region" description="Low complexity" evidence="1">
    <location>
        <begin position="118"/>
        <end position="134"/>
    </location>
</feature>
<dbReference type="InterPro" id="IPR005135">
    <property type="entry name" value="Endo/exonuclease/phosphatase"/>
</dbReference>
<feature type="compositionally biased region" description="Polar residues" evidence="1">
    <location>
        <begin position="100"/>
        <end position="110"/>
    </location>
</feature>
<proteinExistence type="predicted"/>
<feature type="compositionally biased region" description="Basic and acidic residues" evidence="1">
    <location>
        <begin position="1189"/>
        <end position="1201"/>
    </location>
</feature>
<evidence type="ECO:0000259" key="2">
    <source>
        <dbReference type="Pfam" id="PF03372"/>
    </source>
</evidence>
<comment type="caution">
    <text evidence="3">The sequence shown here is derived from an EMBL/GenBank/DDBJ whole genome shotgun (WGS) entry which is preliminary data.</text>
</comment>
<feature type="region of interest" description="Disordered" evidence="1">
    <location>
        <begin position="1186"/>
        <end position="1210"/>
    </location>
</feature>
<organism evidence="3 4">
    <name type="scientific">Symbiodinium microadriaticum</name>
    <name type="common">Dinoflagellate</name>
    <name type="synonym">Zooxanthella microadriatica</name>
    <dbReference type="NCBI Taxonomy" id="2951"/>
    <lineage>
        <taxon>Eukaryota</taxon>
        <taxon>Sar</taxon>
        <taxon>Alveolata</taxon>
        <taxon>Dinophyceae</taxon>
        <taxon>Suessiales</taxon>
        <taxon>Symbiodiniaceae</taxon>
        <taxon>Symbiodinium</taxon>
    </lineage>
</organism>
<dbReference type="EMBL" id="LSRX01000610">
    <property type="protein sequence ID" value="OLP92702.1"/>
    <property type="molecule type" value="Genomic_DNA"/>
</dbReference>
<feature type="compositionally biased region" description="Basic and acidic residues" evidence="1">
    <location>
        <begin position="2401"/>
        <end position="2412"/>
    </location>
</feature>
<dbReference type="SUPFAM" id="SSF56219">
    <property type="entry name" value="DNase I-like"/>
    <property type="match status" value="1"/>
</dbReference>
<feature type="region of interest" description="Disordered" evidence="1">
    <location>
        <begin position="469"/>
        <end position="638"/>
    </location>
</feature>
<feature type="compositionally biased region" description="Basic residues" evidence="1">
    <location>
        <begin position="2442"/>
        <end position="2454"/>
    </location>
</feature>
<feature type="region of interest" description="Disordered" evidence="1">
    <location>
        <begin position="62"/>
        <end position="218"/>
    </location>
</feature>
<accession>A0A1Q9DC13</accession>
<dbReference type="Proteomes" id="UP000186817">
    <property type="component" value="Unassembled WGS sequence"/>
</dbReference>
<feature type="compositionally biased region" description="Basic and acidic residues" evidence="1">
    <location>
        <begin position="2470"/>
        <end position="2479"/>
    </location>
</feature>
<feature type="compositionally biased region" description="Low complexity" evidence="1">
    <location>
        <begin position="476"/>
        <end position="489"/>
    </location>
</feature>
<feature type="region of interest" description="Disordered" evidence="1">
    <location>
        <begin position="1228"/>
        <end position="1263"/>
    </location>
</feature>
<sequence>MAWVLGDLTEEQGDKYRSDAMARGPPVPDMSALAQDHELDHLSVSPERYADVRFARAKTQFPLDDPYQPRGGRKEELSQIALGTMPAMPPPPDRIYYAPSASQVPASSHMPTVLQDIQGGQPQHQHQGGTTQTPQQPPQHNDEEAEQQQQTPDGGEEDPEPRQVPTARAAAISYYPPKDQMPLATAKAPPPRPPSSSEDEWPSEEEAPPEEEDAAMVQLSTSTCRGSRRLPEEQQFAGGVLPRWRTGAEASPTASITAGRGELRRINPAQMAATLVEVVRHILRDTLHATSVRNELSEVGELLEDAVADFGASIRLRDSAGIAEGRDALMEAVNILDEIVMNYDAAHDEFTMDPATLQEDLLRLAQQLQIVVPAHNNLLGDIRGELPSQRPSSNAQELYEGYGDELGLMQQLGGQRGEHHIQRPQTWADLISQIRGELSNMPLQCRHACVHQLLCRLDSIVLDLTQRGTQKKDTDALCNSCPSSSANSPKATTATDNAKRTQYGGQDDEHPGLRGLYQHHEGNAREGARERRLTAQDRDADRDQAEHPDNFEPTALMQTSLRGRSTPTGPPSPSTWDTTCTSTSTTTTTQQEDNPRDNEAPRSPRRSRSPSARGANGTVTARGQERQTPSPIHHARSQASQLMASIASETQAAAEYAPNAEELGGQQREAAAAEALDLITEAMGMANDVGMPGVVDYLSAAATRLAQVHLVRRPGTVGIMEESTQQGEPPSMAELLELLELVQAGMALLTRGRHSYNWQVTHWATDAAEEALALLTVATATDHVGELQQTQPDVGDTLQRLRNLLDEAATGVGVMVGIYPHRGEAEQVHPADAIAQREDRHHQEQHPHRDPPDALHVYKAQSLLRQLVPFLQGDMREMGSKAMAHLGGFSLTGGRQSNFSAARRKQASPITTAQSHQQPVMKERGPAQRRQLTSRNEVHHRFMRMNPHNGHMDGSASKHLHHYPAHGWAWEPFRVVDAGFGQVALHNARNNRFIKMAHEAWPGGWGSERFTVVDAGPWDWVIATVPKRLLTTCPVAGRGRTATAAALTLVPFVYNYLREMGQDCVIGTAEEIANFKLRDARTRKGMTQKPTGINKDDMPQSRGPRLDFEVVPPVSTGEPLETSRSACEPPGQDVRAFLELLPPGWVQNQGFTKGLHPSADVFDDCHNEDYGTNQDDDMAQLVNAARTEGSADKDHRQDLVKRKEHALTNSSDNETLMEEWCITSTSTALTKNDGMPTEERHVKSTGHTGNARGQTVPGKKMTTGGDHRIVDRCFECHLNALRFLGRETGRHCREGGHRQCEDQRGGAMRPNECVVQSLFLVPGRSSYPGVFVNSPPQRLSTFYRNARRRVDPELCTPSELFRFALWCLNIISAATLLRTCGEATASRATVSEPVGEERQTTKECRPLADYERFETKGGVALLYEPHPLDKWIGKEYNWDSKKMWHKERRHTGGQTDELVKLAAKINPRTEGELRFYIGKFPGHLRRLLAEGKKVYKSILERKQRHGGDTAQIAELCHDPKLAKVEDPAKDVTQQDEMAAGHPDHEVGWGNSDTDTKPQALATPSQDMGGSHDDDMVLPDMLSHEINWPWGEEGCAAAYAGRPQNVREYNSERRGSFPRRKKSEEGTGFKPLPLALANERRLRVVSYNVGGLSQMAYVELLQHLASLPETTKPDILLLQETHWSGKTVYVTPGWRVIATGAPSVKSGGVAALVSDNLCSSQDILHTTVIAGRLQHIRILLNECTVDVVNVYQKVHSTSLQAEAGTEPSRTPKVIRKELWSSLSALLRRLPARHILVVAGDLNTPPPQDAQLVGSRVHCSDSGRHPPDLGELHDILREHRLQTVVLGQLAPLSGCLEPLQLAQRSPKRLFLSVLCGKLTGYGEAQQQAKVNWLHTQVQTMELEVEKALTSLPPRKAAPAHLAQHTPVHCNHTTDVERCLDGIDAEGGGLQISLDLSQAFDRLEWQLVHEALRSAQAHASIDVGRGVRQGCRIALLLWALATAVLVQKLDEQVGVAPTSTTNSWSARSPTLLADDFHCGEVLHRKADLPRAVHRIGLLLDILEGAHMIINCKKSAILFRVTAGFAATSLRSYLKQTEDGQLFRLCTPSGRAHEIPVKSSHPYLGLIISYHDYCGESVRHCIQQGWATWTRLRPLLTKASVPHVARTLERLSLGLLSIPLLRGAQTARRPKCLDPQLCPLTVSLVPPVAETSLICALLECTRPHMLLVTLLTPRLLDPPSTVKNTRYTGCHNALCAASNLRGGRSLADHIQLRRCVTLCSDLTTASTLSADIPADSGSVHPAVPPGTPTAPCTNDALSSMPAPEISTTAASTVTVECSALALAPPGSGTAVQATDHLWQRQVGSIAELALGSSPRQSSSVCEGPGTCDVLGPSQSAIRRRPLQHLRLDMPKDDPMHPADQPSPRLGSTARPQRPSRGSRQPSSTKGKGKGKGKGRGKSKPPSSDSFGGQSSHGFQRERQRQDEDWTPSYSGTRLLYQVARLALRQESQMQMIIQDVRLHFYFRPTPPASVLPLIQRVATRWRNIMETEPGKLSMSLRETMLRELLQELRSRVKAFQTSSDMPAKAQKMGWTDSQGAWNYLRWNPAREVEELVPMVESRTTDSLLQDISEIESHLSGETIRNFKSVRPFNPSGHYNTEWVQFHLDIELRTSGDIMWTKLHQLGHSPLACSSTSTRSAISVSTHPIHPGSTLGGGLVNSASPPPCPPSCLGLHVAALVLTNPRGTACYMNCLVLALLHHLACLQVASPDELGALRGLHGALSRSTAPIELGKCFTWVMLVNPWPPWLRQSDAAEFLQHLLPRLKLPCFRGSWRARRLEHDSLCIRDHGATDMGPIQLVITGAESLQDCNDQWHTQPSVHALTRDTKSFWLQLLRFSVTGYGGRYASWATSDIRALPECATT</sequence>
<feature type="compositionally biased region" description="Low complexity" evidence="1">
    <location>
        <begin position="2426"/>
        <end position="2441"/>
    </location>
</feature>
<feature type="compositionally biased region" description="Basic and acidic residues" evidence="1">
    <location>
        <begin position="507"/>
        <end position="550"/>
    </location>
</feature>
<dbReference type="Pfam" id="PF03372">
    <property type="entry name" value="Exo_endo_phos"/>
    <property type="match status" value="1"/>
</dbReference>
<dbReference type="Gene3D" id="3.60.10.10">
    <property type="entry name" value="Endonuclease/exonuclease/phosphatase"/>
    <property type="match status" value="1"/>
</dbReference>
<feature type="domain" description="Endonuclease/exonuclease/phosphatase" evidence="2">
    <location>
        <begin position="1644"/>
        <end position="1806"/>
    </location>
</feature>
<reference evidence="3 4" key="1">
    <citation type="submission" date="2016-02" db="EMBL/GenBank/DDBJ databases">
        <title>Genome analysis of coral dinoflagellate symbionts highlights evolutionary adaptations to a symbiotic lifestyle.</title>
        <authorList>
            <person name="Aranda M."/>
            <person name="Li Y."/>
            <person name="Liew Y.J."/>
            <person name="Baumgarten S."/>
            <person name="Simakov O."/>
            <person name="Wilson M."/>
            <person name="Piel J."/>
            <person name="Ashoor H."/>
            <person name="Bougouffa S."/>
            <person name="Bajic V.B."/>
            <person name="Ryu T."/>
            <person name="Ravasi T."/>
            <person name="Bayer T."/>
            <person name="Micklem G."/>
            <person name="Kim H."/>
            <person name="Bhak J."/>
            <person name="Lajeunesse T.C."/>
            <person name="Voolstra C.R."/>
        </authorList>
    </citation>
    <scope>NUCLEOTIDE SEQUENCE [LARGE SCALE GENOMIC DNA]</scope>
    <source>
        <strain evidence="3 4">CCMP2467</strain>
    </source>
</reference>
<evidence type="ECO:0000256" key="1">
    <source>
        <dbReference type="SAM" id="MobiDB-lite"/>
    </source>
</evidence>
<feature type="compositionally biased region" description="Low complexity" evidence="1">
    <location>
        <begin position="574"/>
        <end position="589"/>
    </location>
</feature>
<feature type="compositionally biased region" description="Basic and acidic residues" evidence="1">
    <location>
        <begin position="1094"/>
        <end position="1105"/>
    </location>
</feature>
<feature type="region of interest" description="Disordered" evidence="1">
    <location>
        <begin position="1608"/>
        <end position="1629"/>
    </location>
</feature>
<dbReference type="InterPro" id="IPR036691">
    <property type="entry name" value="Endo/exonu/phosph_ase_sf"/>
</dbReference>
<feature type="region of interest" description="Disordered" evidence="1">
    <location>
        <begin position="1083"/>
        <end position="1105"/>
    </location>
</feature>
<protein>
    <recommendedName>
        <fullName evidence="2">Endonuclease/exonuclease/phosphatase domain-containing protein</fullName>
    </recommendedName>
</protein>
<evidence type="ECO:0000313" key="4">
    <source>
        <dbReference type="Proteomes" id="UP000186817"/>
    </source>
</evidence>